<dbReference type="Proteomes" id="UP001642482">
    <property type="component" value="Unassembled WGS sequence"/>
</dbReference>
<evidence type="ECO:0000313" key="1">
    <source>
        <dbReference type="EMBL" id="CAK7232636.1"/>
    </source>
</evidence>
<reference evidence="1 2" key="1">
    <citation type="submission" date="2024-01" db="EMBL/GenBank/DDBJ databases">
        <authorList>
            <person name="Allen C."/>
            <person name="Tagirdzhanova G."/>
        </authorList>
    </citation>
    <scope>NUCLEOTIDE SEQUENCE [LARGE SCALE GENOMIC DNA]</scope>
</reference>
<dbReference type="EMBL" id="CAWUHD010000113">
    <property type="protein sequence ID" value="CAK7232636.1"/>
    <property type="molecule type" value="Genomic_DNA"/>
</dbReference>
<proteinExistence type="predicted"/>
<organism evidence="1 2">
    <name type="scientific">Sporothrix eucalyptigena</name>
    <dbReference type="NCBI Taxonomy" id="1812306"/>
    <lineage>
        <taxon>Eukaryota</taxon>
        <taxon>Fungi</taxon>
        <taxon>Dikarya</taxon>
        <taxon>Ascomycota</taxon>
        <taxon>Pezizomycotina</taxon>
        <taxon>Sordariomycetes</taxon>
        <taxon>Sordariomycetidae</taxon>
        <taxon>Ophiostomatales</taxon>
        <taxon>Ophiostomataceae</taxon>
        <taxon>Sporothrix</taxon>
    </lineage>
</organism>
<name>A0ABP0CMP0_9PEZI</name>
<sequence>MTTSTVPFSLADSALTTLGSVFDNAFAIFDRLDRLPRDCDAYTAGHVTQSDVRALDFCPKWRAPSSASNQWSTLGMETGDTLGLSVLRVKAHRWFTASEGLVKVVRLVKLLRLQSSITIEQWVDTPEAAHPCHQRVRVIWTRLIPMGEVSAPMRKDKPCYRVIGGPLTINFNMFLRAPVGAEHDFVVPDDELQELAGFV</sequence>
<gene>
    <name evidence="1" type="ORF">SEUCBS140593_008328</name>
</gene>
<accession>A0ABP0CMP0</accession>
<evidence type="ECO:0000313" key="2">
    <source>
        <dbReference type="Proteomes" id="UP001642482"/>
    </source>
</evidence>
<comment type="caution">
    <text evidence="1">The sequence shown here is derived from an EMBL/GenBank/DDBJ whole genome shotgun (WGS) entry which is preliminary data.</text>
</comment>
<keyword evidence="2" id="KW-1185">Reference proteome</keyword>
<protein>
    <submittedName>
        <fullName evidence="1">Uncharacterized protein</fullName>
    </submittedName>
</protein>